<dbReference type="GO" id="GO:0008901">
    <property type="term" value="F:ferredoxin hydrogenase activity"/>
    <property type="evidence" value="ECO:0007669"/>
    <property type="project" value="UniProtKB-EC"/>
</dbReference>
<organism evidence="9 10">
    <name type="scientific">Candidatus Methanoplasma termitum</name>
    <dbReference type="NCBI Taxonomy" id="1577791"/>
    <lineage>
        <taxon>Archaea</taxon>
        <taxon>Methanobacteriati</taxon>
        <taxon>Thermoplasmatota</taxon>
        <taxon>Thermoplasmata</taxon>
        <taxon>Methanomassiliicoccales</taxon>
        <taxon>Methanomassiliicoccaceae</taxon>
        <taxon>Candidatus Methanoplasma</taxon>
    </lineage>
</organism>
<dbReference type="Proteomes" id="UP000030787">
    <property type="component" value="Chromosome"/>
</dbReference>
<keyword evidence="9" id="KW-0560">Oxidoreductase</keyword>
<dbReference type="Pfam" id="PF12838">
    <property type="entry name" value="Fer4_7"/>
    <property type="match status" value="1"/>
</dbReference>
<dbReference type="GO" id="GO:0051539">
    <property type="term" value="F:4 iron, 4 sulfur cluster binding"/>
    <property type="evidence" value="ECO:0007669"/>
    <property type="project" value="UniProtKB-KW"/>
</dbReference>
<dbReference type="PROSITE" id="PS00198">
    <property type="entry name" value="4FE4S_FER_1"/>
    <property type="match status" value="1"/>
</dbReference>
<comment type="similarity">
    <text evidence="2">Belongs to the complex I 20 kDa subunit family.</text>
</comment>
<dbReference type="PANTHER" id="PTHR42989">
    <property type="entry name" value="HYDROGENASE-4 COMPONENT I"/>
    <property type="match status" value="1"/>
</dbReference>
<evidence type="ECO:0000256" key="5">
    <source>
        <dbReference type="ARBA" id="ARBA00022723"/>
    </source>
</evidence>
<dbReference type="GeneID" id="24818539"/>
<feature type="domain" description="4Fe-4S ferredoxin-type" evidence="8">
    <location>
        <begin position="63"/>
        <end position="89"/>
    </location>
</feature>
<dbReference type="InterPro" id="IPR006137">
    <property type="entry name" value="NADH_UbQ_OxRdtase-like_20kDa"/>
</dbReference>
<gene>
    <name evidence="9" type="primary">mbhJ</name>
    <name evidence="9" type="ORF">Mpt1_c08760</name>
</gene>
<dbReference type="STRING" id="1577791.Mpt1_c08760"/>
<dbReference type="RefSeq" id="WP_052399285.1">
    <property type="nucleotide sequence ID" value="NZ_CP010070.1"/>
</dbReference>
<keyword evidence="4" id="KW-0004">4Fe-4S</keyword>
<feature type="domain" description="4Fe-4S ferredoxin-type" evidence="8">
    <location>
        <begin position="32"/>
        <end position="61"/>
    </location>
</feature>
<comment type="similarity">
    <text evidence="3">Belongs to the FrhG family.</text>
</comment>
<dbReference type="InterPro" id="IPR017900">
    <property type="entry name" value="4Fe4S_Fe_S_CS"/>
</dbReference>
<evidence type="ECO:0000256" key="4">
    <source>
        <dbReference type="ARBA" id="ARBA00022485"/>
    </source>
</evidence>
<dbReference type="SUPFAM" id="SSF54862">
    <property type="entry name" value="4Fe-4S ferredoxins"/>
    <property type="match status" value="1"/>
</dbReference>
<evidence type="ECO:0000256" key="3">
    <source>
        <dbReference type="ARBA" id="ARBA00010870"/>
    </source>
</evidence>
<evidence type="ECO:0000256" key="7">
    <source>
        <dbReference type="ARBA" id="ARBA00023014"/>
    </source>
</evidence>
<comment type="cofactor">
    <cofactor evidence="1">
        <name>[4Fe-4S] cluster</name>
        <dbReference type="ChEBI" id="CHEBI:49883"/>
    </cofactor>
</comment>
<keyword evidence="5" id="KW-0479">Metal-binding</keyword>
<dbReference type="EC" id="1.12.7.2" evidence="9"/>
<dbReference type="SUPFAM" id="SSF56770">
    <property type="entry name" value="HydA/Nqo6-like"/>
    <property type="match status" value="1"/>
</dbReference>
<dbReference type="PROSITE" id="PS51379">
    <property type="entry name" value="4FE4S_FER_2"/>
    <property type="match status" value="2"/>
</dbReference>
<dbReference type="InterPro" id="IPR052375">
    <property type="entry name" value="Complex_I_20kDa-like"/>
</dbReference>
<dbReference type="Gene3D" id="3.40.50.12280">
    <property type="match status" value="1"/>
</dbReference>
<reference evidence="9 10" key="1">
    <citation type="journal article" date="2014" name="Appl. Environ. Microbiol.">
        <title>Comparative Genome Analysis of 'Candidatus Methanoplasma termitum' Indicates a New Mode of Energy Metabolism in the Seventh Order of Methanogens.</title>
        <authorList>
            <person name="Lang K."/>
            <person name="Schuldes J."/>
            <person name="Klingl A."/>
            <person name="Poehlein A."/>
            <person name="Daniel R."/>
            <person name="Brune A."/>
        </authorList>
    </citation>
    <scope>NUCLEOTIDE SEQUENCE [LARGE SCALE GENOMIC DNA]</scope>
    <source>
        <strain evidence="10">Mpt1</strain>
    </source>
</reference>
<dbReference type="AlphaFoldDB" id="A0A0A7LEK8"/>
<keyword evidence="10" id="KW-1185">Reference proteome</keyword>
<dbReference type="PANTHER" id="PTHR42989:SF1">
    <property type="entry name" value="FORMATE HYDROGENLYASE SUBUNIT 7-RELATED"/>
    <property type="match status" value="1"/>
</dbReference>
<name>A0A0A7LEK8_9ARCH</name>
<dbReference type="Pfam" id="PF01058">
    <property type="entry name" value="Oxidored_q6"/>
    <property type="match status" value="1"/>
</dbReference>
<accession>A0A0A7LEK8</accession>
<evidence type="ECO:0000256" key="6">
    <source>
        <dbReference type="ARBA" id="ARBA00023004"/>
    </source>
</evidence>
<sequence length="254" mass="27337">MKRRLLQEALKNIVTQNRAPTESIDVIFGRAQKMPLAGVECDECGVCSKVCPSNAIDTSGEWTIDLGKCLFCWDCRRACTKEAISPVDAPDYAVSREGLIFTKNTPPVKNKDTLDAKKLKAVGRSVFIREVDTGSCNGCEVEVNALSNQFYDSERFGIKIVASPRHADVLLITGPLTKNMYDALMKAAAATPEPKVIIAMGTCAISGGLFSKGEVVGEGIGGTVDVDMYVPGCPPAPDRLIRAMLTAFGLTEQK</sequence>
<evidence type="ECO:0000259" key="8">
    <source>
        <dbReference type="PROSITE" id="PS51379"/>
    </source>
</evidence>
<dbReference type="GO" id="GO:0046872">
    <property type="term" value="F:metal ion binding"/>
    <property type="evidence" value="ECO:0007669"/>
    <property type="project" value="UniProtKB-KW"/>
</dbReference>
<dbReference type="InterPro" id="IPR017896">
    <property type="entry name" value="4Fe4S_Fe-S-bd"/>
</dbReference>
<evidence type="ECO:0000313" key="9">
    <source>
        <dbReference type="EMBL" id="AIZ56752.1"/>
    </source>
</evidence>
<proteinExistence type="inferred from homology"/>
<evidence type="ECO:0000256" key="1">
    <source>
        <dbReference type="ARBA" id="ARBA00001966"/>
    </source>
</evidence>
<keyword evidence="7" id="KW-0411">Iron-sulfur</keyword>
<evidence type="ECO:0000313" key="10">
    <source>
        <dbReference type="Proteomes" id="UP000030787"/>
    </source>
</evidence>
<keyword evidence="6" id="KW-0408">Iron</keyword>
<dbReference type="HOGENOM" id="CLU_055737_5_1_2"/>
<protein>
    <submittedName>
        <fullName evidence="9">MbhJ protein</fullName>
        <ecNumber evidence="9">1.12.7.2</ecNumber>
    </submittedName>
</protein>
<evidence type="ECO:0000256" key="2">
    <source>
        <dbReference type="ARBA" id="ARBA00009173"/>
    </source>
</evidence>
<dbReference type="KEGG" id="mear:Mpt1_c08760"/>
<dbReference type="EMBL" id="CP010070">
    <property type="protein sequence ID" value="AIZ56752.1"/>
    <property type="molecule type" value="Genomic_DNA"/>
</dbReference>
<dbReference type="Gene3D" id="3.30.70.20">
    <property type="match status" value="1"/>
</dbReference>